<evidence type="ECO:0000313" key="9">
    <source>
        <dbReference type="Proteomes" id="UP000307173"/>
    </source>
</evidence>
<comment type="subcellular location">
    <subcellularLocation>
        <location evidence="1">Nucleus</location>
        <location evidence="1">Nuclear pore complex</location>
    </subcellularLocation>
</comment>
<evidence type="ECO:0000256" key="5">
    <source>
        <dbReference type="ARBA" id="ARBA00023010"/>
    </source>
</evidence>
<sequence length="724" mass="82376">MVFKDAIEKHSYAFYHSKPFRTLTRKHGSEIITVSDGKIILTVLGLPEGDNRSTIELASDLTFDPIEIVMNESEQLLCVYDNKNIWVYTLNEEGSLIDHTIKYKINLFLESDDHILQVIFNNVSKYQSEIVALTTKKIMAYDINQSSLHRVIPFSMATIFDAFDCQVIDPVSICFASAYTEGTKNNPQNDLTLLLLTSDASLYKIYPFFPNELCVSRQWLTDLFDSTTMVFNSIEDEQIQTEFMDSLEITALLYKAEDPQSIRVKSLIPRNLREAKIAGPICIEIFPDELYSYNATKILPFPNDIIAVVFDQAIVLFSRAVSLKMICSKKIETDESIQLLETIFINSEQGSILTANIHPVTFDSLFVLASNGAILQLDFSLWMSSLTKGLETGDLSEFIELCQNERLPTDVINLGKTNIIEEKKSLVSYHVRSRENNLFFAWSTTDVYCMYAKQGKNDVVTVVQVSSTTDTGVDEDDKTQDTKDSSDTRKYRSLLVGTFDVEVLPQLQKSLAKIAELNQLVRKLPTTIIDEKKATVDDLKLTHQLVDLISTGQLILYKTVTLLSNRLKMMVLEYQNQINTYHQVLLKKDRILKNFLKLKATYSKICDKQDQLLVRLANAVKNTEILESKSNSKSLSISYQENAYFKELARMKDFVLRQESELQSLTDLLNDVKNAETSIINSRRLEVINSSGSKRTIESLKRQLEEQGVFISHLSDKLRALTIS</sequence>
<keyword evidence="3" id="KW-0509">mRNA transport</keyword>
<keyword evidence="4" id="KW-0653">Protein transport</keyword>
<dbReference type="OrthoDB" id="341482at2759"/>
<evidence type="ECO:0000256" key="4">
    <source>
        <dbReference type="ARBA" id="ARBA00022927"/>
    </source>
</evidence>
<protein>
    <recommendedName>
        <fullName evidence="10">Nucleoporin Nup82</fullName>
    </recommendedName>
</protein>
<keyword evidence="5" id="KW-0811">Translocation</keyword>
<dbReference type="GO" id="GO:0005643">
    <property type="term" value="C:nuclear pore"/>
    <property type="evidence" value="ECO:0007669"/>
    <property type="project" value="UniProtKB-SubCell"/>
</dbReference>
<keyword evidence="9" id="KW-1185">Reference proteome</keyword>
<dbReference type="Proteomes" id="UP000307173">
    <property type="component" value="Unassembled WGS sequence"/>
</dbReference>
<evidence type="ECO:0000256" key="1">
    <source>
        <dbReference type="ARBA" id="ARBA00004567"/>
    </source>
</evidence>
<dbReference type="GO" id="GO:0000056">
    <property type="term" value="P:ribosomal small subunit export from nucleus"/>
    <property type="evidence" value="ECO:0007669"/>
    <property type="project" value="InterPro"/>
</dbReference>
<dbReference type="GO" id="GO:0006606">
    <property type="term" value="P:protein import into nucleus"/>
    <property type="evidence" value="ECO:0007669"/>
    <property type="project" value="TreeGrafter"/>
</dbReference>
<dbReference type="GO" id="GO:0006406">
    <property type="term" value="P:mRNA export from nucleus"/>
    <property type="evidence" value="ECO:0007669"/>
    <property type="project" value="TreeGrafter"/>
</dbReference>
<dbReference type="EMBL" id="SELW01000519">
    <property type="protein sequence ID" value="TID23843.1"/>
    <property type="molecule type" value="Genomic_DNA"/>
</dbReference>
<keyword evidence="7" id="KW-0539">Nucleus</keyword>
<comment type="caution">
    <text evidence="8">The sequence shown here is derived from an EMBL/GenBank/DDBJ whole genome shotgun (WGS) entry which is preliminary data.</text>
</comment>
<proteinExistence type="predicted"/>
<dbReference type="PANTHER" id="PTHR13257:SF0">
    <property type="entry name" value="NUCLEAR PORE COMPLEX PROTEIN NUP88"/>
    <property type="match status" value="1"/>
</dbReference>
<evidence type="ECO:0000313" key="8">
    <source>
        <dbReference type="EMBL" id="TID23843.1"/>
    </source>
</evidence>
<dbReference type="InterPro" id="IPR037700">
    <property type="entry name" value="NUP88/NUP82"/>
</dbReference>
<reference evidence="8 9" key="1">
    <citation type="journal article" date="2019" name="Front. Genet.">
        <title>Whole-Genome Sequencing of the Opportunistic Yeast Pathogen Candida inconspicua Uncovers Its Hybrid Origin.</title>
        <authorList>
            <person name="Mixao V."/>
            <person name="Hansen A.P."/>
            <person name="Saus E."/>
            <person name="Boekhout T."/>
            <person name="Lass-Florl C."/>
            <person name="Gabaldon T."/>
        </authorList>
    </citation>
    <scope>NUCLEOTIDE SEQUENCE [LARGE SCALE GENOMIC DNA]</scope>
    <source>
        <strain evidence="8 9">CBS 180</strain>
    </source>
</reference>
<dbReference type="PANTHER" id="PTHR13257">
    <property type="entry name" value="NUCLEOPORIN NUP84-RELATED"/>
    <property type="match status" value="1"/>
</dbReference>
<accession>A0A4T0WZF2</accession>
<evidence type="ECO:0000256" key="2">
    <source>
        <dbReference type="ARBA" id="ARBA00022448"/>
    </source>
</evidence>
<evidence type="ECO:0008006" key="10">
    <source>
        <dbReference type="Google" id="ProtNLM"/>
    </source>
</evidence>
<evidence type="ECO:0000256" key="7">
    <source>
        <dbReference type="ARBA" id="ARBA00023242"/>
    </source>
</evidence>
<keyword evidence="6" id="KW-0906">Nuclear pore complex</keyword>
<dbReference type="AlphaFoldDB" id="A0A4T0WZF2"/>
<keyword evidence="2" id="KW-0813">Transport</keyword>
<gene>
    <name evidence="8" type="ORF">CANINC_003135</name>
</gene>
<dbReference type="GO" id="GO:0017056">
    <property type="term" value="F:structural constituent of nuclear pore"/>
    <property type="evidence" value="ECO:0007669"/>
    <property type="project" value="InterPro"/>
</dbReference>
<organism evidence="8 9">
    <name type="scientific">Pichia inconspicua</name>
    <dbReference type="NCBI Taxonomy" id="52247"/>
    <lineage>
        <taxon>Eukaryota</taxon>
        <taxon>Fungi</taxon>
        <taxon>Dikarya</taxon>
        <taxon>Ascomycota</taxon>
        <taxon>Saccharomycotina</taxon>
        <taxon>Pichiomycetes</taxon>
        <taxon>Pichiales</taxon>
        <taxon>Pichiaceae</taxon>
        <taxon>Pichia</taxon>
    </lineage>
</organism>
<evidence type="ECO:0000256" key="6">
    <source>
        <dbReference type="ARBA" id="ARBA00023132"/>
    </source>
</evidence>
<evidence type="ECO:0000256" key="3">
    <source>
        <dbReference type="ARBA" id="ARBA00022816"/>
    </source>
</evidence>
<dbReference type="STRING" id="52247.A0A4T0WZF2"/>
<name>A0A4T0WZF2_9ASCO</name>
<dbReference type="GO" id="GO:0000055">
    <property type="term" value="P:ribosomal large subunit export from nucleus"/>
    <property type="evidence" value="ECO:0007669"/>
    <property type="project" value="InterPro"/>
</dbReference>